<keyword evidence="4" id="KW-1185">Reference proteome</keyword>
<evidence type="ECO:0000256" key="1">
    <source>
        <dbReference type="ARBA" id="ARBA00007734"/>
    </source>
</evidence>
<proteinExistence type="inferred from homology"/>
<dbReference type="Gene3D" id="1.10.530.10">
    <property type="match status" value="1"/>
</dbReference>
<evidence type="ECO:0000313" key="3">
    <source>
        <dbReference type="EMBL" id="MBB1126144.1"/>
    </source>
</evidence>
<organism evidence="3 4">
    <name type="scientific">Thiospirillum jenense</name>
    <dbReference type="NCBI Taxonomy" id="1653858"/>
    <lineage>
        <taxon>Bacteria</taxon>
        <taxon>Pseudomonadati</taxon>
        <taxon>Pseudomonadota</taxon>
        <taxon>Gammaproteobacteria</taxon>
        <taxon>Chromatiales</taxon>
        <taxon>Chromatiaceae</taxon>
        <taxon>Thiospirillum</taxon>
    </lineage>
</organism>
<dbReference type="SUPFAM" id="SSF53955">
    <property type="entry name" value="Lysozyme-like"/>
    <property type="match status" value="1"/>
</dbReference>
<dbReference type="Proteomes" id="UP000548632">
    <property type="component" value="Unassembled WGS sequence"/>
</dbReference>
<dbReference type="AlphaFoldDB" id="A0A839HC77"/>
<reference evidence="3 4" key="1">
    <citation type="journal article" date="2020" name="Arch. Microbiol.">
        <title>The genome sequence of the giant phototrophic gammaproteobacterium Thiospirillum jenense gives insight into its physiological properties and phylogenetic relationships.</title>
        <authorList>
            <person name="Imhoff J.F."/>
            <person name="Meyer T.E."/>
            <person name="Kyndt J.A."/>
        </authorList>
    </citation>
    <scope>NUCLEOTIDE SEQUENCE [LARGE SCALE GENOMIC DNA]</scope>
    <source>
        <strain evidence="3 4">DSM 216</strain>
    </source>
</reference>
<evidence type="ECO:0000259" key="2">
    <source>
        <dbReference type="Pfam" id="PF01464"/>
    </source>
</evidence>
<protein>
    <submittedName>
        <fullName evidence="3">Transglycosylase SLT domain-containing protein</fullName>
    </submittedName>
</protein>
<gene>
    <name evidence="3" type="ORF">HUK38_07860</name>
</gene>
<feature type="domain" description="Transglycosylase SLT" evidence="2">
    <location>
        <begin position="177"/>
        <end position="279"/>
    </location>
</feature>
<name>A0A839HC77_9GAMM</name>
<dbReference type="PANTHER" id="PTHR37423:SF2">
    <property type="entry name" value="MEMBRANE-BOUND LYTIC MUREIN TRANSGLYCOSYLASE C"/>
    <property type="match status" value="1"/>
</dbReference>
<dbReference type="Pfam" id="PF01464">
    <property type="entry name" value="SLT"/>
    <property type="match status" value="1"/>
</dbReference>
<dbReference type="RefSeq" id="WP_182583772.1">
    <property type="nucleotide sequence ID" value="NZ_JABVCQ010000014.1"/>
</dbReference>
<comment type="caution">
    <text evidence="3">The sequence shown here is derived from an EMBL/GenBank/DDBJ whole genome shotgun (WGS) entry which is preliminary data.</text>
</comment>
<dbReference type="InterPro" id="IPR023346">
    <property type="entry name" value="Lysozyme-like_dom_sf"/>
</dbReference>
<accession>A0A839HC77</accession>
<dbReference type="CDD" id="cd16894">
    <property type="entry name" value="MltD-like"/>
    <property type="match status" value="1"/>
</dbReference>
<dbReference type="EMBL" id="JABVCQ010000014">
    <property type="protein sequence ID" value="MBB1126144.1"/>
    <property type="molecule type" value="Genomic_DNA"/>
</dbReference>
<evidence type="ECO:0000313" key="4">
    <source>
        <dbReference type="Proteomes" id="UP000548632"/>
    </source>
</evidence>
<dbReference type="PANTHER" id="PTHR37423">
    <property type="entry name" value="SOLUBLE LYTIC MUREIN TRANSGLYCOSYLASE-RELATED"/>
    <property type="match status" value="1"/>
</dbReference>
<comment type="similarity">
    <text evidence="1">Belongs to the transglycosylase Slt family.</text>
</comment>
<dbReference type="InterPro" id="IPR008258">
    <property type="entry name" value="Transglycosylase_SLT_dom_1"/>
</dbReference>
<dbReference type="PROSITE" id="PS51257">
    <property type="entry name" value="PROKAR_LIPOPROTEIN"/>
    <property type="match status" value="1"/>
</dbReference>
<sequence>MRQPLFFSVLVLSCGLFILLGGCAAQHQRAESILYDDSALFPLPAGLKPNVDFWRNVYARWGRAQVAIHDDRYLDLIYQVLTLPPPIQDSYTSPQKELIAATKAHWQTQLQSLQTRLQQKVPLTREQEALKQRLIASSGGIAALNGAAQRVRSQRGLRERFQRGVEISGRYEPAIRAAFRAKGLPEDLAYLPHVESSFQTNARSTVGAAGIWQFMRSTGAQYMTVNSLIDERLDPVIAAGAATQYLGNAYAKLGYWPLALTSYNHGIGGMKRAQSQFGNDIARIVQEYDGRAFGFASRNFYAEFLAARHVATHAERYFRGALHRQPPLSVRPVRLTSRTFMSELTQRYQVPASVLIDYNLAWLDPIRTGRTAIPAGSTVWLPTATAD</sequence>